<evidence type="ECO:0000313" key="1">
    <source>
        <dbReference type="EMBL" id="GAA1577263.1"/>
    </source>
</evidence>
<accession>A0ABN2DJR5</accession>
<evidence type="ECO:0000313" key="2">
    <source>
        <dbReference type="Proteomes" id="UP001501470"/>
    </source>
</evidence>
<name>A0ABN2DJR5_9ACTN</name>
<dbReference type="RefSeq" id="WP_344515779.1">
    <property type="nucleotide sequence ID" value="NZ_BAAAQD010000064.1"/>
</dbReference>
<organism evidence="1 2">
    <name type="scientific">Dactylosporangium maewongense</name>
    <dbReference type="NCBI Taxonomy" id="634393"/>
    <lineage>
        <taxon>Bacteria</taxon>
        <taxon>Bacillati</taxon>
        <taxon>Actinomycetota</taxon>
        <taxon>Actinomycetes</taxon>
        <taxon>Micromonosporales</taxon>
        <taxon>Micromonosporaceae</taxon>
        <taxon>Dactylosporangium</taxon>
    </lineage>
</organism>
<dbReference type="Proteomes" id="UP001501470">
    <property type="component" value="Unassembled WGS sequence"/>
</dbReference>
<protein>
    <submittedName>
        <fullName evidence="1">Uncharacterized protein</fullName>
    </submittedName>
</protein>
<sequence length="118" mass="14151">MRLELRDAARDVYDALDPDDRDELWWATVDGIDAWPEHDGHRVCWDLERLVPAFAARLHAELRRTWRPDPRYQISPIQPQRTWDPCWQVHHNGHLIATAYTRHEARVATWRHQRTGRT</sequence>
<keyword evidence="2" id="KW-1185">Reference proteome</keyword>
<proteinExistence type="predicted"/>
<reference evidence="1 2" key="1">
    <citation type="journal article" date="2019" name="Int. J. Syst. Evol. Microbiol.">
        <title>The Global Catalogue of Microorganisms (GCM) 10K type strain sequencing project: providing services to taxonomists for standard genome sequencing and annotation.</title>
        <authorList>
            <consortium name="The Broad Institute Genomics Platform"/>
            <consortium name="The Broad Institute Genome Sequencing Center for Infectious Disease"/>
            <person name="Wu L."/>
            <person name="Ma J."/>
        </authorList>
    </citation>
    <scope>NUCLEOTIDE SEQUENCE [LARGE SCALE GENOMIC DNA]</scope>
    <source>
        <strain evidence="1 2">JCM 15933</strain>
    </source>
</reference>
<comment type="caution">
    <text evidence="1">The sequence shown here is derived from an EMBL/GenBank/DDBJ whole genome shotgun (WGS) entry which is preliminary data.</text>
</comment>
<gene>
    <name evidence="1" type="ORF">GCM10009827_118890</name>
</gene>
<dbReference type="EMBL" id="BAAAQD010000064">
    <property type="protein sequence ID" value="GAA1577263.1"/>
    <property type="molecule type" value="Genomic_DNA"/>
</dbReference>